<feature type="transmembrane region" description="Helical" evidence="19">
    <location>
        <begin position="111"/>
        <end position="131"/>
    </location>
</feature>
<keyword evidence="9 19" id="KW-0808">Transferase</keyword>
<dbReference type="Pfam" id="PF02654">
    <property type="entry name" value="CobS"/>
    <property type="match status" value="1"/>
</dbReference>
<comment type="catalytic activity">
    <reaction evidence="18 19">
        <text>alpha-ribazole 5'-phosphate + adenosylcob(III)inamide-GDP = adenosylcob(III)alamin 5'-phosphate + GMP + H(+)</text>
        <dbReference type="Rhea" id="RHEA:23560"/>
        <dbReference type="ChEBI" id="CHEBI:15378"/>
        <dbReference type="ChEBI" id="CHEBI:57918"/>
        <dbReference type="ChEBI" id="CHEBI:58115"/>
        <dbReference type="ChEBI" id="CHEBI:60487"/>
        <dbReference type="ChEBI" id="CHEBI:60493"/>
        <dbReference type="EC" id="2.7.8.26"/>
    </reaction>
</comment>
<comment type="catalytic activity">
    <reaction evidence="17 19">
        <text>alpha-ribazole + adenosylcob(III)inamide-GDP = adenosylcob(III)alamin + GMP + H(+)</text>
        <dbReference type="Rhea" id="RHEA:16049"/>
        <dbReference type="ChEBI" id="CHEBI:10329"/>
        <dbReference type="ChEBI" id="CHEBI:15378"/>
        <dbReference type="ChEBI" id="CHEBI:18408"/>
        <dbReference type="ChEBI" id="CHEBI:58115"/>
        <dbReference type="ChEBI" id="CHEBI:60487"/>
        <dbReference type="EC" id="2.7.8.26"/>
    </reaction>
</comment>
<gene>
    <name evidence="19" type="primary">cobS</name>
    <name evidence="20" type="ORF">BKA08_003797</name>
</gene>
<dbReference type="HAMAP" id="MF_00719">
    <property type="entry name" value="CobS"/>
    <property type="match status" value="1"/>
</dbReference>
<dbReference type="EC" id="2.7.8.26" evidence="5 19"/>
<comment type="function">
    <text evidence="14 19">Joins adenosylcobinamide-GDP and alpha-ribazole to generate adenosylcobalamin (Ado-cobalamin). Also synthesizes adenosylcobalamin 5'-phosphate from adenosylcobinamide-GDP and alpha-ribazole 5'-phosphate.</text>
</comment>
<comment type="subcellular location">
    <subcellularLocation>
        <location evidence="2 19">Cell membrane</location>
        <topology evidence="2 19">Multi-pass membrane protein</topology>
    </subcellularLocation>
</comment>
<evidence type="ECO:0000256" key="7">
    <source>
        <dbReference type="ARBA" id="ARBA00022475"/>
    </source>
</evidence>
<evidence type="ECO:0000256" key="12">
    <source>
        <dbReference type="ARBA" id="ARBA00022989"/>
    </source>
</evidence>
<keyword evidence="7 19" id="KW-1003">Cell membrane</keyword>
<evidence type="ECO:0000313" key="20">
    <source>
        <dbReference type="EMBL" id="NYD59559.1"/>
    </source>
</evidence>
<evidence type="ECO:0000256" key="11">
    <source>
        <dbReference type="ARBA" id="ARBA00022842"/>
    </source>
</evidence>
<organism evidence="20 21">
    <name type="scientific">Nocardioides marinisabuli</name>
    <dbReference type="NCBI Taxonomy" id="419476"/>
    <lineage>
        <taxon>Bacteria</taxon>
        <taxon>Bacillati</taxon>
        <taxon>Actinomycetota</taxon>
        <taxon>Actinomycetes</taxon>
        <taxon>Propionibacteriales</taxon>
        <taxon>Nocardioidaceae</taxon>
        <taxon>Nocardioides</taxon>
    </lineage>
</organism>
<evidence type="ECO:0000256" key="2">
    <source>
        <dbReference type="ARBA" id="ARBA00004651"/>
    </source>
</evidence>
<evidence type="ECO:0000256" key="5">
    <source>
        <dbReference type="ARBA" id="ARBA00013200"/>
    </source>
</evidence>
<evidence type="ECO:0000256" key="9">
    <source>
        <dbReference type="ARBA" id="ARBA00022679"/>
    </source>
</evidence>
<feature type="transmembrane region" description="Helical" evidence="19">
    <location>
        <begin position="138"/>
        <end position="159"/>
    </location>
</feature>
<dbReference type="GO" id="GO:0005886">
    <property type="term" value="C:plasma membrane"/>
    <property type="evidence" value="ECO:0007669"/>
    <property type="project" value="UniProtKB-SubCell"/>
</dbReference>
<feature type="transmembrane region" description="Helical" evidence="19">
    <location>
        <begin position="61"/>
        <end position="80"/>
    </location>
</feature>
<feature type="transmembrane region" description="Helical" evidence="19">
    <location>
        <begin position="226"/>
        <end position="246"/>
    </location>
</feature>
<dbReference type="Proteomes" id="UP000516957">
    <property type="component" value="Unassembled WGS sequence"/>
</dbReference>
<dbReference type="GO" id="GO:0008818">
    <property type="term" value="F:cobalamin 5'-phosphate synthase activity"/>
    <property type="evidence" value="ECO:0007669"/>
    <property type="project" value="UniProtKB-UniRule"/>
</dbReference>
<evidence type="ECO:0000256" key="17">
    <source>
        <dbReference type="ARBA" id="ARBA00048623"/>
    </source>
</evidence>
<sequence>MPDSWRLALGTLTVLRVPPPRAVTPVVAGRAMLLAPLAVLPLGLVVAVVGLVGARLELPPLVVALLAVGALAAGSRALHWDGLSDVVDGLTASYDPARSLEVMKSGTSGPAGVVATVVVLGVQAAALAPLLTTARGALVAGLLVCVSRAALGWCCLRGVPGARPDGLGAAYVGTVGPLPAAAVWLVAALLLTLTAGWSGLLAAVLAALVVAALLHRVVRRLGGVTGDVLGAAVELSLAALLVGVLVGGPPSGGVG</sequence>
<dbReference type="PANTHER" id="PTHR34148">
    <property type="entry name" value="ADENOSYLCOBINAMIDE-GDP RIBAZOLETRANSFERASE"/>
    <property type="match status" value="1"/>
</dbReference>
<dbReference type="UniPathway" id="UPA00148">
    <property type="reaction ID" value="UER00238"/>
</dbReference>
<evidence type="ECO:0000256" key="10">
    <source>
        <dbReference type="ARBA" id="ARBA00022692"/>
    </source>
</evidence>
<evidence type="ECO:0000256" key="3">
    <source>
        <dbReference type="ARBA" id="ARBA00004663"/>
    </source>
</evidence>
<dbReference type="InterPro" id="IPR003805">
    <property type="entry name" value="CobS"/>
</dbReference>
<keyword evidence="10 19" id="KW-0812">Transmembrane</keyword>
<reference evidence="20 21" key="1">
    <citation type="submission" date="2020-07" db="EMBL/GenBank/DDBJ databases">
        <title>Sequencing the genomes of 1000 actinobacteria strains.</title>
        <authorList>
            <person name="Klenk H.-P."/>
        </authorList>
    </citation>
    <scope>NUCLEOTIDE SEQUENCE [LARGE SCALE GENOMIC DNA]</scope>
    <source>
        <strain evidence="20 21">DSM 18965</strain>
    </source>
</reference>
<evidence type="ECO:0000256" key="15">
    <source>
        <dbReference type="ARBA" id="ARBA00032605"/>
    </source>
</evidence>
<comment type="caution">
    <text evidence="20">The sequence shown here is derived from an EMBL/GenBank/DDBJ whole genome shotgun (WGS) entry which is preliminary data.</text>
</comment>
<feature type="transmembrane region" description="Helical" evidence="19">
    <location>
        <begin position="32"/>
        <end position="54"/>
    </location>
</feature>
<dbReference type="GO" id="GO:0009236">
    <property type="term" value="P:cobalamin biosynthetic process"/>
    <property type="evidence" value="ECO:0007669"/>
    <property type="project" value="UniProtKB-UniRule"/>
</dbReference>
<keyword evidence="8 19" id="KW-0169">Cobalamin biosynthesis</keyword>
<dbReference type="PANTHER" id="PTHR34148:SF1">
    <property type="entry name" value="ADENOSYLCOBINAMIDE-GDP RIBAZOLETRANSFERASE"/>
    <property type="match status" value="1"/>
</dbReference>
<evidence type="ECO:0000256" key="16">
    <source>
        <dbReference type="ARBA" id="ARBA00032853"/>
    </source>
</evidence>
<accession>A0A7Y9JU72</accession>
<evidence type="ECO:0000256" key="4">
    <source>
        <dbReference type="ARBA" id="ARBA00010561"/>
    </source>
</evidence>
<keyword evidence="11 19" id="KW-0460">Magnesium</keyword>
<evidence type="ECO:0000256" key="18">
    <source>
        <dbReference type="ARBA" id="ARBA00049504"/>
    </source>
</evidence>
<evidence type="ECO:0000256" key="6">
    <source>
        <dbReference type="ARBA" id="ARBA00015850"/>
    </source>
</evidence>
<comment type="cofactor">
    <cofactor evidence="1 19">
        <name>Mg(2+)</name>
        <dbReference type="ChEBI" id="CHEBI:18420"/>
    </cofactor>
</comment>
<protein>
    <recommendedName>
        <fullName evidence="6 19">Adenosylcobinamide-GDP ribazoletransferase</fullName>
        <ecNumber evidence="5 19">2.7.8.26</ecNumber>
    </recommendedName>
    <alternativeName>
        <fullName evidence="16 19">Cobalamin synthase</fullName>
    </alternativeName>
    <alternativeName>
        <fullName evidence="15 19">Cobalamin-5'-phosphate synthase</fullName>
    </alternativeName>
</protein>
<keyword evidence="12 19" id="KW-1133">Transmembrane helix</keyword>
<evidence type="ECO:0000313" key="21">
    <source>
        <dbReference type="Proteomes" id="UP000516957"/>
    </source>
</evidence>
<keyword evidence="13 19" id="KW-0472">Membrane</keyword>
<comment type="pathway">
    <text evidence="3 19">Cofactor biosynthesis; adenosylcobalamin biosynthesis; adenosylcobalamin from cob(II)yrinate a,c-diamide: step 7/7.</text>
</comment>
<evidence type="ECO:0000256" key="8">
    <source>
        <dbReference type="ARBA" id="ARBA00022573"/>
    </source>
</evidence>
<evidence type="ECO:0000256" key="1">
    <source>
        <dbReference type="ARBA" id="ARBA00001946"/>
    </source>
</evidence>
<feature type="transmembrane region" description="Helical" evidence="19">
    <location>
        <begin position="181"/>
        <end position="214"/>
    </location>
</feature>
<dbReference type="EMBL" id="JACCBE010000001">
    <property type="protein sequence ID" value="NYD59559.1"/>
    <property type="molecule type" value="Genomic_DNA"/>
</dbReference>
<keyword evidence="21" id="KW-1185">Reference proteome</keyword>
<dbReference type="RefSeq" id="WP_179616991.1">
    <property type="nucleotide sequence ID" value="NZ_CP059163.1"/>
</dbReference>
<dbReference type="AlphaFoldDB" id="A0A7Y9JU72"/>
<name>A0A7Y9JU72_9ACTN</name>
<comment type="similarity">
    <text evidence="4 19">Belongs to the CobS family.</text>
</comment>
<dbReference type="GO" id="GO:0051073">
    <property type="term" value="F:adenosylcobinamide-GDP ribazoletransferase activity"/>
    <property type="evidence" value="ECO:0007669"/>
    <property type="project" value="UniProtKB-UniRule"/>
</dbReference>
<evidence type="ECO:0000256" key="13">
    <source>
        <dbReference type="ARBA" id="ARBA00023136"/>
    </source>
</evidence>
<evidence type="ECO:0000256" key="19">
    <source>
        <dbReference type="HAMAP-Rule" id="MF_00719"/>
    </source>
</evidence>
<proteinExistence type="inferred from homology"/>
<evidence type="ECO:0000256" key="14">
    <source>
        <dbReference type="ARBA" id="ARBA00025228"/>
    </source>
</evidence>